<dbReference type="InterPro" id="IPR013761">
    <property type="entry name" value="SAM/pointed_sf"/>
</dbReference>
<dbReference type="EMBL" id="CATOUU010001177">
    <property type="protein sequence ID" value="CAI9977385.1"/>
    <property type="molecule type" value="Genomic_DNA"/>
</dbReference>
<dbReference type="Proteomes" id="UP001642409">
    <property type="component" value="Unassembled WGS sequence"/>
</dbReference>
<evidence type="ECO:0000313" key="4">
    <source>
        <dbReference type="EMBL" id="CAL5988626.1"/>
    </source>
</evidence>
<protein>
    <submittedName>
        <fullName evidence="2">GTA-1-like protein</fullName>
    </submittedName>
    <submittedName>
        <fullName evidence="3">GTA-1-like_protein</fullName>
    </submittedName>
</protein>
<dbReference type="CDD" id="cd09487">
    <property type="entry name" value="SAM_superfamily"/>
    <property type="match status" value="1"/>
</dbReference>
<proteinExistence type="predicted"/>
<name>A0AA86RGG3_9EUKA</name>
<evidence type="ECO:0000313" key="2">
    <source>
        <dbReference type="EMBL" id="CAI9977385.1"/>
    </source>
</evidence>
<accession>A0AA86RGG3</accession>
<dbReference type="EMBL" id="CAXDID020000022">
    <property type="protein sequence ID" value="CAL5988626.1"/>
    <property type="molecule type" value="Genomic_DNA"/>
</dbReference>
<dbReference type="InterPro" id="IPR052268">
    <property type="entry name" value="SAM_domain-containing_protein"/>
</dbReference>
<dbReference type="Pfam" id="PF07647">
    <property type="entry name" value="SAM_2"/>
    <property type="match status" value="1"/>
</dbReference>
<dbReference type="PANTHER" id="PTHR20843">
    <property type="entry name" value="STERILE ALPHA MOTIF DOMAIN CONTAINING PROTEIN 10"/>
    <property type="match status" value="1"/>
</dbReference>
<reference evidence="3 5" key="2">
    <citation type="submission" date="2024-07" db="EMBL/GenBank/DDBJ databases">
        <authorList>
            <person name="Akdeniz Z."/>
        </authorList>
    </citation>
    <scope>NUCLEOTIDE SEQUENCE [LARGE SCALE GENOMIC DNA]</scope>
</reference>
<gene>
    <name evidence="4" type="ORF">HINF_LOCUS10469</name>
    <name evidence="3" type="ORF">HINF_LOCUS1146</name>
    <name evidence="2" type="ORF">HINF_LOCUS65030</name>
</gene>
<dbReference type="PANTHER" id="PTHR20843:SF0">
    <property type="entry name" value="PROTEIN AVEUGLE"/>
    <property type="match status" value="1"/>
</dbReference>
<dbReference type="SMART" id="SM00454">
    <property type="entry name" value="SAM"/>
    <property type="match status" value="1"/>
</dbReference>
<dbReference type="GO" id="GO:0007169">
    <property type="term" value="P:cell surface receptor protein tyrosine kinase signaling pathway"/>
    <property type="evidence" value="ECO:0007669"/>
    <property type="project" value="TreeGrafter"/>
</dbReference>
<dbReference type="AlphaFoldDB" id="A0AA86RGG3"/>
<evidence type="ECO:0000259" key="1">
    <source>
        <dbReference type="PROSITE" id="PS50105"/>
    </source>
</evidence>
<reference evidence="2" key="1">
    <citation type="submission" date="2023-06" db="EMBL/GenBank/DDBJ databases">
        <authorList>
            <person name="Kurt Z."/>
        </authorList>
    </citation>
    <scope>NUCLEOTIDE SEQUENCE</scope>
</reference>
<dbReference type="PROSITE" id="PS50105">
    <property type="entry name" value="SAM_DOMAIN"/>
    <property type="match status" value="1"/>
</dbReference>
<evidence type="ECO:0000313" key="3">
    <source>
        <dbReference type="EMBL" id="CAL5971206.1"/>
    </source>
</evidence>
<dbReference type="EMBL" id="CAXDID020000002">
    <property type="protein sequence ID" value="CAL5971206.1"/>
    <property type="molecule type" value="Genomic_DNA"/>
</dbReference>
<evidence type="ECO:0000313" key="5">
    <source>
        <dbReference type="Proteomes" id="UP001642409"/>
    </source>
</evidence>
<feature type="domain" description="SAM" evidence="1">
    <location>
        <begin position="17"/>
        <end position="80"/>
    </location>
</feature>
<comment type="caution">
    <text evidence="2">The sequence shown here is derived from an EMBL/GenBank/DDBJ whole genome shotgun (WGS) entry which is preliminary data.</text>
</comment>
<keyword evidence="5" id="KW-1185">Reference proteome</keyword>
<dbReference type="InterPro" id="IPR001660">
    <property type="entry name" value="SAM"/>
</dbReference>
<dbReference type="SUPFAM" id="SSF47769">
    <property type="entry name" value="SAM/Pointed domain"/>
    <property type="match status" value="1"/>
</dbReference>
<dbReference type="GO" id="GO:0009898">
    <property type="term" value="C:cytoplasmic side of plasma membrane"/>
    <property type="evidence" value="ECO:0007669"/>
    <property type="project" value="TreeGrafter"/>
</dbReference>
<dbReference type="Gene3D" id="1.10.150.50">
    <property type="entry name" value="Transcription Factor, Ets-1"/>
    <property type="match status" value="1"/>
</dbReference>
<sequence length="179" mass="20541">MEGDSRPVAKIWPIEFWQRNDVSVWLTAINMKKYNQSLRRADICGRSLMLLNETELKDIGVDSLGDRKALLYEIGRLNSWEGFLWRYELDDQNGETLTLELILSLSPNKMSAICCVRDANGTEEIPTVRVTWSFTHGDAKNEDAIERFSTQATYDQKQNRSIIRLPCPVSEAEVEVELV</sequence>
<organism evidence="2">
    <name type="scientific">Hexamita inflata</name>
    <dbReference type="NCBI Taxonomy" id="28002"/>
    <lineage>
        <taxon>Eukaryota</taxon>
        <taxon>Metamonada</taxon>
        <taxon>Diplomonadida</taxon>
        <taxon>Hexamitidae</taxon>
        <taxon>Hexamitinae</taxon>
        <taxon>Hexamita</taxon>
    </lineage>
</organism>